<evidence type="ECO:0000313" key="6">
    <source>
        <dbReference type="EMBL" id="VDP10758.1"/>
    </source>
</evidence>
<dbReference type="GO" id="GO:0000287">
    <property type="term" value="F:magnesium ion binding"/>
    <property type="evidence" value="ECO:0007669"/>
    <property type="project" value="TreeGrafter"/>
</dbReference>
<dbReference type="GO" id="GO:0005524">
    <property type="term" value="F:ATP binding"/>
    <property type="evidence" value="ECO:0007669"/>
    <property type="project" value="TreeGrafter"/>
</dbReference>
<dbReference type="FunFam" id="3.40.50.1100:FF:000005">
    <property type="entry name" value="Threonine dehydratase catabolic"/>
    <property type="match status" value="1"/>
</dbReference>
<proteinExistence type="inferred from homology"/>
<evidence type="ECO:0000313" key="7">
    <source>
        <dbReference type="Proteomes" id="UP000270296"/>
    </source>
</evidence>
<evidence type="ECO:0000256" key="1">
    <source>
        <dbReference type="ARBA" id="ARBA00001933"/>
    </source>
</evidence>
<reference evidence="8" key="1">
    <citation type="submission" date="2016-06" db="UniProtKB">
        <authorList>
            <consortium name="WormBaseParasite"/>
        </authorList>
    </citation>
    <scope>IDENTIFICATION</scope>
</reference>
<dbReference type="PANTHER" id="PTHR43050">
    <property type="entry name" value="SERINE / THREONINE RACEMASE FAMILY MEMBER"/>
    <property type="match status" value="1"/>
</dbReference>
<dbReference type="WBParaSite" id="SBAD_0000702001-mRNA-1">
    <property type="protein sequence ID" value="SBAD_0000702001-mRNA-1"/>
    <property type="gene ID" value="SBAD_0000702001"/>
</dbReference>
<evidence type="ECO:0000256" key="4">
    <source>
        <dbReference type="ARBA" id="ARBA00023239"/>
    </source>
</evidence>
<dbReference type="GO" id="GO:0030378">
    <property type="term" value="F:serine racemase activity"/>
    <property type="evidence" value="ECO:0007669"/>
    <property type="project" value="TreeGrafter"/>
</dbReference>
<keyword evidence="7" id="KW-1185">Reference proteome</keyword>
<feature type="domain" description="Tryptophan synthase beta chain-like PALP" evidence="5">
    <location>
        <begin position="43"/>
        <end position="230"/>
    </location>
</feature>
<gene>
    <name evidence="6" type="ORF">SBAD_LOCUS6757</name>
</gene>
<evidence type="ECO:0000313" key="8">
    <source>
        <dbReference type="WBParaSite" id="SBAD_0000702001-mRNA-1"/>
    </source>
</evidence>
<dbReference type="PANTHER" id="PTHR43050:SF1">
    <property type="entry name" value="SERINE RACEMASE"/>
    <property type="match status" value="1"/>
</dbReference>
<dbReference type="AlphaFoldDB" id="A0A183IT10"/>
<evidence type="ECO:0000256" key="3">
    <source>
        <dbReference type="ARBA" id="ARBA00022898"/>
    </source>
</evidence>
<comment type="cofactor">
    <cofactor evidence="1">
        <name>pyridoxal 5'-phosphate</name>
        <dbReference type="ChEBI" id="CHEBI:597326"/>
    </cofactor>
</comment>
<dbReference type="EMBL" id="UZAM01010020">
    <property type="protein sequence ID" value="VDP10758.1"/>
    <property type="molecule type" value="Genomic_DNA"/>
</dbReference>
<comment type="similarity">
    <text evidence="2">Belongs to the serine/threonine dehydratase family.</text>
</comment>
<evidence type="ECO:0000259" key="5">
    <source>
        <dbReference type="Pfam" id="PF00291"/>
    </source>
</evidence>
<dbReference type="SUPFAM" id="SSF53686">
    <property type="entry name" value="Tryptophan synthase beta subunit-like PLP-dependent enzymes"/>
    <property type="match status" value="1"/>
</dbReference>
<accession>A0A183IT10</accession>
<dbReference type="InterPro" id="IPR001926">
    <property type="entry name" value="TrpB-like_PALP"/>
</dbReference>
<protein>
    <submittedName>
        <fullName evidence="8">PALP domain-containing protein</fullName>
    </submittedName>
</protein>
<reference evidence="6 7" key="2">
    <citation type="submission" date="2018-11" db="EMBL/GenBank/DDBJ databases">
        <authorList>
            <consortium name="Pathogen Informatics"/>
        </authorList>
    </citation>
    <scope>NUCLEOTIDE SEQUENCE [LARGE SCALE GENOMIC DNA]</scope>
</reference>
<dbReference type="OrthoDB" id="4418812at2759"/>
<organism evidence="8">
    <name type="scientific">Soboliphyme baturini</name>
    <dbReference type="NCBI Taxonomy" id="241478"/>
    <lineage>
        <taxon>Eukaryota</taxon>
        <taxon>Metazoa</taxon>
        <taxon>Ecdysozoa</taxon>
        <taxon>Nematoda</taxon>
        <taxon>Enoplea</taxon>
        <taxon>Dorylaimia</taxon>
        <taxon>Dioctophymatida</taxon>
        <taxon>Dioctophymatoidea</taxon>
        <taxon>Soboliphymatidae</taxon>
        <taxon>Soboliphyme</taxon>
    </lineage>
</organism>
<dbReference type="Gene3D" id="3.40.50.1100">
    <property type="match status" value="2"/>
</dbReference>
<sequence length="254" mass="27756">MYIIRIAAMELLPEDINAARQRIAPYVHKTPVFTSSKLSLIGARGAANAVNNKNIKGVVTHSSGNHGQALAFAAKMFGVSCTVVVPENAPKVKVDSILEYNAEIIFCKPTMKDRYVFLVAYLHTKYRYSYNSYNGTIACEFLEQVPQLDALVVPVGGGGMVSGIACWTKFVNPAVKVYCVEPVGKNLANSLKSGSQNCVDPSKLIPTIADGLRVPRLGKHCFSVVRSLSEKTVLSVVCILRTAYKLFNYCHFCL</sequence>
<dbReference type="GO" id="GO:0003941">
    <property type="term" value="F:L-serine ammonia-lyase activity"/>
    <property type="evidence" value="ECO:0007669"/>
    <property type="project" value="TreeGrafter"/>
</dbReference>
<dbReference type="GO" id="GO:0030170">
    <property type="term" value="F:pyridoxal phosphate binding"/>
    <property type="evidence" value="ECO:0007669"/>
    <property type="project" value="TreeGrafter"/>
</dbReference>
<evidence type="ECO:0000256" key="2">
    <source>
        <dbReference type="ARBA" id="ARBA00010869"/>
    </source>
</evidence>
<dbReference type="Proteomes" id="UP000270296">
    <property type="component" value="Unassembled WGS sequence"/>
</dbReference>
<dbReference type="GO" id="GO:0070179">
    <property type="term" value="P:D-serine biosynthetic process"/>
    <property type="evidence" value="ECO:0007669"/>
    <property type="project" value="TreeGrafter"/>
</dbReference>
<dbReference type="GO" id="GO:0018114">
    <property type="term" value="F:threonine racemase activity"/>
    <property type="evidence" value="ECO:0007669"/>
    <property type="project" value="TreeGrafter"/>
</dbReference>
<dbReference type="Pfam" id="PF00291">
    <property type="entry name" value="PALP"/>
    <property type="match status" value="1"/>
</dbReference>
<keyword evidence="3" id="KW-0663">Pyridoxal phosphate</keyword>
<name>A0A183IT10_9BILA</name>
<dbReference type="InterPro" id="IPR036052">
    <property type="entry name" value="TrpB-like_PALP_sf"/>
</dbReference>
<keyword evidence="4" id="KW-0456">Lyase</keyword>